<organism evidence="1 2">
    <name type="scientific">Brassica cretica</name>
    <name type="common">Mustard</name>
    <dbReference type="NCBI Taxonomy" id="69181"/>
    <lineage>
        <taxon>Eukaryota</taxon>
        <taxon>Viridiplantae</taxon>
        <taxon>Streptophyta</taxon>
        <taxon>Embryophyta</taxon>
        <taxon>Tracheophyta</taxon>
        <taxon>Spermatophyta</taxon>
        <taxon>Magnoliopsida</taxon>
        <taxon>eudicotyledons</taxon>
        <taxon>Gunneridae</taxon>
        <taxon>Pentapetalae</taxon>
        <taxon>rosids</taxon>
        <taxon>malvids</taxon>
        <taxon>Brassicales</taxon>
        <taxon>Brassicaceae</taxon>
        <taxon>Brassiceae</taxon>
        <taxon>Brassica</taxon>
    </lineage>
</organism>
<name>A0A8S9N7D7_BRACR</name>
<dbReference type="EMBL" id="QGKX02001621">
    <property type="protein sequence ID" value="KAF3500050.1"/>
    <property type="molecule type" value="Genomic_DNA"/>
</dbReference>
<reference evidence="1" key="1">
    <citation type="submission" date="2019-12" db="EMBL/GenBank/DDBJ databases">
        <title>Genome sequencing and annotation of Brassica cretica.</title>
        <authorList>
            <person name="Studholme D.J."/>
            <person name="Sarris P."/>
        </authorList>
    </citation>
    <scope>NUCLEOTIDE SEQUENCE</scope>
    <source>
        <strain evidence="1">PFS-109/04</strain>
        <tissue evidence="1">Leaf</tissue>
    </source>
</reference>
<dbReference type="AlphaFoldDB" id="A0A8S9N7D7"/>
<comment type="caution">
    <text evidence="1">The sequence shown here is derived from an EMBL/GenBank/DDBJ whole genome shotgun (WGS) entry which is preliminary data.</text>
</comment>
<dbReference type="Proteomes" id="UP000712600">
    <property type="component" value="Unassembled WGS sequence"/>
</dbReference>
<protein>
    <submittedName>
        <fullName evidence="1">Uncharacterized protein</fullName>
    </submittedName>
</protein>
<sequence length="85" mass="9780">MSAKTGVVVLNSLGFRSEAVEVYALCSVVIPVVSRSLVRWRRSVGKDDGKLHVFSDEVPAKQFVFLRRWRRRKEMVTRVASLLRF</sequence>
<proteinExistence type="predicted"/>
<gene>
    <name evidence="1" type="ORF">F2Q69_00039768</name>
</gene>
<evidence type="ECO:0000313" key="1">
    <source>
        <dbReference type="EMBL" id="KAF3500050.1"/>
    </source>
</evidence>
<accession>A0A8S9N7D7</accession>
<evidence type="ECO:0000313" key="2">
    <source>
        <dbReference type="Proteomes" id="UP000712600"/>
    </source>
</evidence>